<dbReference type="EMBL" id="CAFBMW010000061">
    <property type="protein sequence ID" value="CAB4966348.1"/>
    <property type="molecule type" value="Genomic_DNA"/>
</dbReference>
<sequence length="277" mass="30350">MRLVHLNVHPLKSGAIRPVDSAEVLARGLVDDRSWMLAGPDGRVVTAREVPALFHVVADTPTTDPTVSSALRLRAAGHPDLDVDLPTGPDVPVHLFSLDLHARPAGPAADTWLRDVLGTDVRLVWCHDPARRRLQPGFSSPGDHTSFADSFPVTVASLASLRRLDDWIVERALEVGEEPPEPLPVERFRANLVVDGDEPFAEDHWGEVRVGEVRFRVAKPVGRCVMATLDPATLRTAKEPTRTLARHRLVAGKTLFATHLVPLDEGRIRVGDEVTAR</sequence>
<dbReference type="GO" id="GO:0003824">
    <property type="term" value="F:catalytic activity"/>
    <property type="evidence" value="ECO:0007669"/>
    <property type="project" value="InterPro"/>
</dbReference>
<gene>
    <name evidence="2" type="ORF">UFOPK3662_03842</name>
</gene>
<dbReference type="GO" id="GO:0030170">
    <property type="term" value="F:pyridoxal phosphate binding"/>
    <property type="evidence" value="ECO:0007669"/>
    <property type="project" value="InterPro"/>
</dbReference>
<evidence type="ECO:0000313" key="2">
    <source>
        <dbReference type="EMBL" id="CAB4966348.1"/>
    </source>
</evidence>
<feature type="domain" description="MOSC" evidence="1">
    <location>
        <begin position="127"/>
        <end position="277"/>
    </location>
</feature>
<reference evidence="2" key="1">
    <citation type="submission" date="2020-05" db="EMBL/GenBank/DDBJ databases">
        <authorList>
            <person name="Chiriac C."/>
            <person name="Salcher M."/>
            <person name="Ghai R."/>
            <person name="Kavagutti S V."/>
        </authorList>
    </citation>
    <scope>NUCLEOTIDE SEQUENCE</scope>
</reference>
<dbReference type="PANTHER" id="PTHR14237">
    <property type="entry name" value="MOLYBDOPTERIN COFACTOR SULFURASE MOSC"/>
    <property type="match status" value="1"/>
</dbReference>
<dbReference type="SUPFAM" id="SSF141673">
    <property type="entry name" value="MOSC N-terminal domain-like"/>
    <property type="match status" value="1"/>
</dbReference>
<accession>A0A6J7LD97</accession>
<dbReference type="SUPFAM" id="SSF50800">
    <property type="entry name" value="PK beta-barrel domain-like"/>
    <property type="match status" value="1"/>
</dbReference>
<dbReference type="InterPro" id="IPR005303">
    <property type="entry name" value="MOCOS_middle"/>
</dbReference>
<name>A0A6J7LD97_9ZZZZ</name>
<dbReference type="AlphaFoldDB" id="A0A6J7LD97"/>
<dbReference type="InterPro" id="IPR011037">
    <property type="entry name" value="Pyrv_Knase-like_insert_dom_sf"/>
</dbReference>
<dbReference type="InterPro" id="IPR005302">
    <property type="entry name" value="MoCF_Sase_C"/>
</dbReference>
<evidence type="ECO:0000259" key="1">
    <source>
        <dbReference type="PROSITE" id="PS51340"/>
    </source>
</evidence>
<dbReference type="Pfam" id="PF03473">
    <property type="entry name" value="MOSC"/>
    <property type="match status" value="1"/>
</dbReference>
<dbReference type="GO" id="GO:0030151">
    <property type="term" value="F:molybdenum ion binding"/>
    <property type="evidence" value="ECO:0007669"/>
    <property type="project" value="InterPro"/>
</dbReference>
<proteinExistence type="predicted"/>
<dbReference type="PROSITE" id="PS51340">
    <property type="entry name" value="MOSC"/>
    <property type="match status" value="1"/>
</dbReference>
<dbReference type="PANTHER" id="PTHR14237:SF19">
    <property type="entry name" value="MITOCHONDRIAL AMIDOXIME REDUCING COMPONENT 1"/>
    <property type="match status" value="1"/>
</dbReference>
<dbReference type="Pfam" id="PF03476">
    <property type="entry name" value="MOSC_N"/>
    <property type="match status" value="1"/>
</dbReference>
<protein>
    <submittedName>
        <fullName evidence="2">Unannotated protein</fullName>
    </submittedName>
</protein>
<organism evidence="2">
    <name type="scientific">freshwater metagenome</name>
    <dbReference type="NCBI Taxonomy" id="449393"/>
    <lineage>
        <taxon>unclassified sequences</taxon>
        <taxon>metagenomes</taxon>
        <taxon>ecological metagenomes</taxon>
    </lineage>
</organism>